<comment type="caution">
    <text evidence="1">The sequence shown here is derived from an EMBL/GenBank/DDBJ whole genome shotgun (WGS) entry which is preliminary data.</text>
</comment>
<dbReference type="Proteomes" id="UP000765509">
    <property type="component" value="Unassembled WGS sequence"/>
</dbReference>
<sequence>MVPTTKKTHRSAYGILLACYENLTARASSPGSHRAMVASSRMECSPAPSPARHLHTLTLPVLCHVPQGIMRSVGAWKKWCRVPMRRAPMASHRHPGSRSASFGGSRSPSHLGISIWLGGLSAGSTHRG</sequence>
<name>A0A9Q3GEG8_9BASI</name>
<gene>
    <name evidence="1" type="ORF">O181_003811</name>
</gene>
<reference evidence="1" key="1">
    <citation type="submission" date="2021-03" db="EMBL/GenBank/DDBJ databases">
        <title>Draft genome sequence of rust myrtle Austropuccinia psidii MF-1, a brazilian biotype.</title>
        <authorList>
            <person name="Quecine M.C."/>
            <person name="Pachon D.M.R."/>
            <person name="Bonatelli M.L."/>
            <person name="Correr F.H."/>
            <person name="Franceschini L.M."/>
            <person name="Leite T.F."/>
            <person name="Margarido G.R.A."/>
            <person name="Almeida C.A."/>
            <person name="Ferrarezi J.A."/>
            <person name="Labate C.A."/>
        </authorList>
    </citation>
    <scope>NUCLEOTIDE SEQUENCE</scope>
    <source>
        <strain evidence="1">MF-1</strain>
    </source>
</reference>
<organism evidence="1 2">
    <name type="scientific">Austropuccinia psidii MF-1</name>
    <dbReference type="NCBI Taxonomy" id="1389203"/>
    <lineage>
        <taxon>Eukaryota</taxon>
        <taxon>Fungi</taxon>
        <taxon>Dikarya</taxon>
        <taxon>Basidiomycota</taxon>
        <taxon>Pucciniomycotina</taxon>
        <taxon>Pucciniomycetes</taxon>
        <taxon>Pucciniales</taxon>
        <taxon>Sphaerophragmiaceae</taxon>
        <taxon>Austropuccinia</taxon>
    </lineage>
</organism>
<proteinExistence type="predicted"/>
<accession>A0A9Q3GEG8</accession>
<dbReference type="AlphaFoldDB" id="A0A9Q3GEG8"/>
<protein>
    <submittedName>
        <fullName evidence="1">Uncharacterized protein</fullName>
    </submittedName>
</protein>
<evidence type="ECO:0000313" key="1">
    <source>
        <dbReference type="EMBL" id="MBW0464096.1"/>
    </source>
</evidence>
<evidence type="ECO:0000313" key="2">
    <source>
        <dbReference type="Proteomes" id="UP000765509"/>
    </source>
</evidence>
<keyword evidence="2" id="KW-1185">Reference proteome</keyword>
<dbReference type="EMBL" id="AVOT02000698">
    <property type="protein sequence ID" value="MBW0464096.1"/>
    <property type="molecule type" value="Genomic_DNA"/>
</dbReference>